<dbReference type="PANTHER" id="PTHR35372">
    <property type="entry name" value="ATP BINDING PROTEIN-RELATED"/>
    <property type="match status" value="1"/>
</dbReference>
<evidence type="ECO:0000313" key="4">
    <source>
        <dbReference type="Proteomes" id="UP000675554"/>
    </source>
</evidence>
<name>A0A8T4ILD9_9ACTN</name>
<dbReference type="SUPFAM" id="SSF56747">
    <property type="entry name" value="Prim-pol domain"/>
    <property type="match status" value="1"/>
</dbReference>
<proteinExistence type="predicted"/>
<dbReference type="PANTHER" id="PTHR35372:SF2">
    <property type="entry name" value="SF3 HELICASE DOMAIN-CONTAINING PROTEIN"/>
    <property type="match status" value="1"/>
</dbReference>
<feature type="domain" description="DNA primase/polymerase bifunctional N-terminal" evidence="2">
    <location>
        <begin position="16"/>
        <end position="194"/>
    </location>
</feature>
<sequence>MTQPVTTTDTFAARAALAAAERGWHVFPLRPGAKIPAGHREDLCPRTGRCANGHLKPEQRATTDPDLIRQCWNRRPYGIGIATGPSGLAVIDLDVAKENKKDAPDGATTFQALCERAGQSAPATFTVRTPSGGLHLYYAAPVDVRLHNTQRKLGPGIDTRAWGGYVVAPGTAVNGQSYRPLDQDAPVAPLPSWLRDQLVPAPRISPAAPNPARSGSRCADAVLERETAAVAAAQEGGREAELFRAARAMGRFVAWGDISRDVVEEAFQKAGESTGLPASQCRATLRSALNWSIRTCRPRGTA</sequence>
<dbReference type="EMBL" id="JAGSMN010000119">
    <property type="protein sequence ID" value="MBR7672625.1"/>
    <property type="molecule type" value="Genomic_DNA"/>
</dbReference>
<evidence type="ECO:0000259" key="2">
    <source>
        <dbReference type="SMART" id="SM00943"/>
    </source>
</evidence>
<dbReference type="GO" id="GO:0016787">
    <property type="term" value="F:hydrolase activity"/>
    <property type="evidence" value="ECO:0007669"/>
    <property type="project" value="UniProtKB-KW"/>
</dbReference>
<comment type="caution">
    <text evidence="3">The sequence shown here is derived from an EMBL/GenBank/DDBJ whole genome shotgun (WGS) entry which is preliminary data.</text>
</comment>
<evidence type="ECO:0000313" key="3">
    <source>
        <dbReference type="EMBL" id="MBR7672625.1"/>
    </source>
</evidence>
<keyword evidence="4" id="KW-1185">Reference proteome</keyword>
<accession>A0A8T4ILD9</accession>
<dbReference type="InterPro" id="IPR015330">
    <property type="entry name" value="DNA_primase/pol_bifunc_N"/>
</dbReference>
<dbReference type="SMART" id="SM00943">
    <property type="entry name" value="Prim-Pol"/>
    <property type="match status" value="1"/>
</dbReference>
<dbReference type="Proteomes" id="UP000675554">
    <property type="component" value="Unassembled WGS sequence"/>
</dbReference>
<protein>
    <submittedName>
        <fullName evidence="3">Bifunctional DNA primase/polymerase</fullName>
    </submittedName>
</protein>
<dbReference type="Gene3D" id="3.30.2250.10">
    <property type="entry name" value="Bifunctional DNA primase/polymerase domain"/>
    <property type="match status" value="1"/>
</dbReference>
<dbReference type="CDD" id="cd04859">
    <property type="entry name" value="Prim_Pol"/>
    <property type="match status" value="1"/>
</dbReference>
<dbReference type="InterPro" id="IPR051620">
    <property type="entry name" value="ORF904-like_C"/>
</dbReference>
<dbReference type="Pfam" id="PF09250">
    <property type="entry name" value="Prim-Pol"/>
    <property type="match status" value="1"/>
</dbReference>
<evidence type="ECO:0000256" key="1">
    <source>
        <dbReference type="ARBA" id="ARBA00022801"/>
    </source>
</evidence>
<organism evidence="3 4">
    <name type="scientific">Streptomyces daliensis</name>
    <dbReference type="NCBI Taxonomy" id="299421"/>
    <lineage>
        <taxon>Bacteria</taxon>
        <taxon>Bacillati</taxon>
        <taxon>Actinomycetota</taxon>
        <taxon>Actinomycetes</taxon>
        <taxon>Kitasatosporales</taxon>
        <taxon>Streptomycetaceae</taxon>
        <taxon>Streptomyces</taxon>
    </lineage>
</organism>
<reference evidence="3" key="1">
    <citation type="submission" date="2021-04" db="EMBL/GenBank/DDBJ databases">
        <title>Sequencing of actinobacteria type strains.</title>
        <authorList>
            <person name="Nguyen G.-S."/>
            <person name="Wentzel A."/>
        </authorList>
    </citation>
    <scope>NUCLEOTIDE SEQUENCE</scope>
    <source>
        <strain evidence="3">DSM 42095</strain>
    </source>
</reference>
<dbReference type="AlphaFoldDB" id="A0A8T4ILD9"/>
<gene>
    <name evidence="3" type="ORF">KDA82_06225</name>
</gene>
<keyword evidence="1" id="KW-0378">Hydrolase</keyword>